<keyword evidence="4" id="KW-1185">Reference proteome</keyword>
<dbReference type="Proteomes" id="UP000076532">
    <property type="component" value="Unassembled WGS sequence"/>
</dbReference>
<accession>A0A166PCM7</accession>
<dbReference type="AlphaFoldDB" id="A0A166PCM7"/>
<name>A0A166PCM7_9AGAM</name>
<dbReference type="EMBL" id="KV417554">
    <property type="protein sequence ID" value="KZP20555.1"/>
    <property type="molecule type" value="Genomic_DNA"/>
</dbReference>
<evidence type="ECO:0000313" key="4">
    <source>
        <dbReference type="Proteomes" id="UP000076532"/>
    </source>
</evidence>
<feature type="region of interest" description="Disordered" evidence="1">
    <location>
        <begin position="29"/>
        <end position="62"/>
    </location>
</feature>
<evidence type="ECO:0000313" key="2">
    <source>
        <dbReference type="EMBL" id="KZP20555.1"/>
    </source>
</evidence>
<reference evidence="3 4" key="1">
    <citation type="journal article" date="2016" name="Mol. Biol. Evol.">
        <title>Comparative Genomics of Early-Diverging Mushroom-Forming Fungi Provides Insights into the Origins of Lignocellulose Decay Capabilities.</title>
        <authorList>
            <person name="Nagy L.G."/>
            <person name="Riley R."/>
            <person name="Tritt A."/>
            <person name="Adam C."/>
            <person name="Daum C."/>
            <person name="Floudas D."/>
            <person name="Sun H."/>
            <person name="Yadav J.S."/>
            <person name="Pangilinan J."/>
            <person name="Larsson K.H."/>
            <person name="Matsuura K."/>
            <person name="Barry K."/>
            <person name="Labutti K."/>
            <person name="Kuo R."/>
            <person name="Ohm R.A."/>
            <person name="Bhattacharya S.S."/>
            <person name="Shirouzu T."/>
            <person name="Yoshinaga Y."/>
            <person name="Martin F.M."/>
            <person name="Grigoriev I.V."/>
            <person name="Hibbett D.S."/>
        </authorList>
    </citation>
    <scope>NUCLEOTIDE SEQUENCE [LARGE SCALE GENOMIC DNA]</scope>
    <source>
        <strain evidence="3 4">CBS 109695</strain>
    </source>
</reference>
<organism evidence="3 4">
    <name type="scientific">Athelia psychrophila</name>
    <dbReference type="NCBI Taxonomy" id="1759441"/>
    <lineage>
        <taxon>Eukaryota</taxon>
        <taxon>Fungi</taxon>
        <taxon>Dikarya</taxon>
        <taxon>Basidiomycota</taxon>
        <taxon>Agaricomycotina</taxon>
        <taxon>Agaricomycetes</taxon>
        <taxon>Agaricomycetidae</taxon>
        <taxon>Atheliales</taxon>
        <taxon>Atheliaceae</taxon>
        <taxon>Athelia</taxon>
    </lineage>
</organism>
<protein>
    <submittedName>
        <fullName evidence="3">Uncharacterized protein</fullName>
    </submittedName>
</protein>
<gene>
    <name evidence="3" type="ORF">FIBSPDRAFT_855242</name>
    <name evidence="2" type="ORF">FIBSPDRAFT_861557</name>
</gene>
<sequence>MHKNADFILALEDSPLNQVSVAYGAEVEGDAGVERGDSSESLAGLFTRSRPRPARRRRGSTQILSRRRGVDFPRCQQNYSAKQSMCQMMRLTSNSRGFPALERDDCLVCAQGSLCDPCEDAGA</sequence>
<evidence type="ECO:0000313" key="3">
    <source>
        <dbReference type="EMBL" id="KZP25951.1"/>
    </source>
</evidence>
<feature type="compositionally biased region" description="Basic residues" evidence="1">
    <location>
        <begin position="49"/>
        <end position="59"/>
    </location>
</feature>
<dbReference type="EMBL" id="KV417517">
    <property type="protein sequence ID" value="KZP25951.1"/>
    <property type="molecule type" value="Genomic_DNA"/>
</dbReference>
<proteinExistence type="predicted"/>
<evidence type="ECO:0000256" key="1">
    <source>
        <dbReference type="SAM" id="MobiDB-lite"/>
    </source>
</evidence>